<evidence type="ECO:0000313" key="2">
    <source>
        <dbReference type="EMBL" id="KAF0716981.1"/>
    </source>
</evidence>
<dbReference type="PANTHER" id="PTHR36688">
    <property type="entry name" value="ENDO/EXONUCLEASE/PHOSPHATASE DOMAIN-CONTAINING PROTEIN"/>
    <property type="match status" value="1"/>
</dbReference>
<dbReference type="GO" id="GO:0071897">
    <property type="term" value="P:DNA biosynthetic process"/>
    <property type="evidence" value="ECO:0007669"/>
    <property type="project" value="UniProtKB-ARBA"/>
</dbReference>
<dbReference type="InterPro" id="IPR036691">
    <property type="entry name" value="Endo/exonu/phosph_ase_sf"/>
</dbReference>
<reference evidence="2 3" key="1">
    <citation type="submission" date="2019-08" db="EMBL/GenBank/DDBJ databases">
        <title>Whole genome of Aphis craccivora.</title>
        <authorList>
            <person name="Voronova N.V."/>
            <person name="Shulinski R.S."/>
            <person name="Bandarenka Y.V."/>
            <person name="Zhorov D.G."/>
            <person name="Warner D."/>
        </authorList>
    </citation>
    <scope>NUCLEOTIDE SEQUENCE [LARGE SCALE GENOMIC DNA]</scope>
    <source>
        <strain evidence="2">180601</strain>
        <tissue evidence="2">Whole Body</tissue>
    </source>
</reference>
<dbReference type="Pfam" id="PF00078">
    <property type="entry name" value="RVT_1"/>
    <property type="match status" value="1"/>
</dbReference>
<name>A0A6G0W0F2_APHCR</name>
<dbReference type="SUPFAM" id="SSF56219">
    <property type="entry name" value="DNase I-like"/>
    <property type="match status" value="1"/>
</dbReference>
<feature type="non-terminal residue" evidence="2">
    <location>
        <position position="1025"/>
    </location>
</feature>
<evidence type="ECO:0000313" key="3">
    <source>
        <dbReference type="Proteomes" id="UP000478052"/>
    </source>
</evidence>
<comment type="caution">
    <text evidence="2">The sequence shown here is derived from an EMBL/GenBank/DDBJ whole genome shotgun (WGS) entry which is preliminary data.</text>
</comment>
<accession>A0A6G0W0F2</accession>
<dbReference type="Pfam" id="PF14529">
    <property type="entry name" value="Exo_endo_phos_2"/>
    <property type="match status" value="1"/>
</dbReference>
<dbReference type="InterPro" id="IPR043502">
    <property type="entry name" value="DNA/RNA_pol_sf"/>
</dbReference>
<dbReference type="InterPro" id="IPR000477">
    <property type="entry name" value="RT_dom"/>
</dbReference>
<protein>
    <recommendedName>
        <fullName evidence="1">Reverse transcriptase domain-containing protein</fullName>
    </recommendedName>
</protein>
<gene>
    <name evidence="2" type="ORF">FWK35_00034940</name>
</gene>
<dbReference type="Proteomes" id="UP000478052">
    <property type="component" value="Unassembled WGS sequence"/>
</dbReference>
<proteinExistence type="predicted"/>
<dbReference type="PANTHER" id="PTHR36688:SF2">
    <property type="entry name" value="ENDONUCLEASE_EXONUCLEASE_PHOSPHATASE DOMAIN-CONTAINING PROTEIN"/>
    <property type="match status" value="1"/>
</dbReference>
<organism evidence="2 3">
    <name type="scientific">Aphis craccivora</name>
    <name type="common">Cowpea aphid</name>
    <dbReference type="NCBI Taxonomy" id="307492"/>
    <lineage>
        <taxon>Eukaryota</taxon>
        <taxon>Metazoa</taxon>
        <taxon>Ecdysozoa</taxon>
        <taxon>Arthropoda</taxon>
        <taxon>Hexapoda</taxon>
        <taxon>Insecta</taxon>
        <taxon>Pterygota</taxon>
        <taxon>Neoptera</taxon>
        <taxon>Paraneoptera</taxon>
        <taxon>Hemiptera</taxon>
        <taxon>Sternorrhyncha</taxon>
        <taxon>Aphidomorpha</taxon>
        <taxon>Aphidoidea</taxon>
        <taxon>Aphididae</taxon>
        <taxon>Aphidini</taxon>
        <taxon>Aphis</taxon>
        <taxon>Aphis</taxon>
    </lineage>
</organism>
<dbReference type="InterPro" id="IPR052560">
    <property type="entry name" value="RdDP_mobile_element"/>
</dbReference>
<dbReference type="CDD" id="cd01650">
    <property type="entry name" value="RT_nLTR_like"/>
    <property type="match status" value="1"/>
</dbReference>
<dbReference type="PROSITE" id="PS50878">
    <property type="entry name" value="RT_POL"/>
    <property type="match status" value="1"/>
</dbReference>
<dbReference type="OrthoDB" id="6628177at2759"/>
<keyword evidence="3" id="KW-1185">Reference proteome</keyword>
<dbReference type="AlphaFoldDB" id="A0A6G0W0F2"/>
<dbReference type="Gene3D" id="3.60.10.10">
    <property type="entry name" value="Endonuclease/exonuclease/phosphatase"/>
    <property type="match status" value="1"/>
</dbReference>
<feature type="domain" description="Reverse transcriptase" evidence="1">
    <location>
        <begin position="476"/>
        <end position="745"/>
    </location>
</feature>
<dbReference type="InterPro" id="IPR005135">
    <property type="entry name" value="Endo/exonuclease/phosphatase"/>
</dbReference>
<sequence length="1025" mass="117830">MDSIIQWNINGLHKHNTDIHRAKTLIQPIAFCFQETNLRPNTIFPIKGYNGFFKNRQTFLRASGGVAIFVNNIIECTEIHVQSTLEVVAVSIRLKTTDLSLNDLNDIIKQLPKPFLFLGDFNCRNQSWGSNHTDSRGKTFEKFLENDQITLLNSGEYTRHNSAHNTFSAIDLTISNSAFAPKTEWKVLTEYSTSDHWPIAIKILNELPKIHPLPRWRLKNPNWNLYSDIITQNLYDKPFNFESATNQTQINLIIDHFCNIILEAANKTIGKTNTQLKRKSIPWWNKDCNDAIKTYKKALNRFKKTKLANDHINLKKARAQARFITKKSKTESRQKYTSSINPNTSPTEMWNKIKSIKGINHQPLPPNLHFNDDPLSLPSDIAEAFAQQFKKNSDCSNYDPEFIKFKNTVEDNLKKELEINFHEEDNHLNMPFSRNELYTALSGCKSKSPGPDGIPFSFIQNLPAIGHDILLQIINIIWNKGIYPEQWHNAIIIPIPKPNKNKFDIINYRPISLINTIAKTMEKIVNKRLIWHLETSNLIIKEQCGFRKNHTTIDILATLHTDICNAKNNKHHLILISLDLEKAYDMVWRNRVLEIIQNSGINGKMFLFLQNFLKNRKIQVRALSELSNIHQTENGLPQGSVISVTMFLLAINDIFKNIPKPTKHLLFADDCHIYCSGQNIETTVDILQDALNRLQDWSHKTGFKFSAGKSQCITFHTNPRASIQFHLKNSPIPICENLRVLGMIFDNKMRWNSHIKKLKSTCKIRMNIIKTLSHHTWGAKTKSLITIYKSLILSQIQYGAQIYITAKENLLKTLDPIHNEGIRLSIGAFRTSPIDSILCYAGELPLNLLREKELLNYGIKRKSTPNHMGYNNLFNDKTTNLISSIKNPVLSIQDIFFQLINKLNIHISVINKITYQNHPTWLWKIKVNTELLQLNKHDTNPNIITSQFYEVIQDKFSHFEKIYTDASKSTQGVGFSTIQINITLLHKLPPETSIFSAETQAIYEAIILANTINSNHILILSDSLS</sequence>
<dbReference type="EMBL" id="VUJU01009899">
    <property type="protein sequence ID" value="KAF0716981.1"/>
    <property type="molecule type" value="Genomic_DNA"/>
</dbReference>
<evidence type="ECO:0000259" key="1">
    <source>
        <dbReference type="PROSITE" id="PS50878"/>
    </source>
</evidence>
<dbReference type="GO" id="GO:0003824">
    <property type="term" value="F:catalytic activity"/>
    <property type="evidence" value="ECO:0007669"/>
    <property type="project" value="InterPro"/>
</dbReference>
<dbReference type="SUPFAM" id="SSF56672">
    <property type="entry name" value="DNA/RNA polymerases"/>
    <property type="match status" value="1"/>
</dbReference>